<dbReference type="EMBL" id="FMVF01000002">
    <property type="protein sequence ID" value="SCX78725.1"/>
    <property type="molecule type" value="Genomic_DNA"/>
</dbReference>
<keyword evidence="14" id="KW-1185">Reference proteome</keyword>
<evidence type="ECO:0000256" key="4">
    <source>
        <dbReference type="ARBA" id="ARBA00022679"/>
    </source>
</evidence>
<dbReference type="SMART" id="SM00028">
    <property type="entry name" value="TPR"/>
    <property type="match status" value="7"/>
</dbReference>
<dbReference type="Gene3D" id="1.25.40.10">
    <property type="entry name" value="Tetratricopeptide repeat domain"/>
    <property type="match status" value="2"/>
</dbReference>
<proteinExistence type="predicted"/>
<feature type="transmembrane region" description="Helical" evidence="11">
    <location>
        <begin position="389"/>
        <end position="409"/>
    </location>
</feature>
<dbReference type="Gene3D" id="3.30.565.10">
    <property type="entry name" value="Histidine kinase-like ATPase, C-terminal domain"/>
    <property type="match status" value="1"/>
</dbReference>
<keyword evidence="8" id="KW-0902">Two-component regulatory system</keyword>
<feature type="repeat" description="TPR" evidence="9">
    <location>
        <begin position="119"/>
        <end position="152"/>
    </location>
</feature>
<accession>A0A1G5ALK7</accession>
<dbReference type="InterPro" id="IPR036890">
    <property type="entry name" value="HATPase_C_sf"/>
</dbReference>
<feature type="repeat" description="TPR" evidence="9">
    <location>
        <begin position="199"/>
        <end position="232"/>
    </location>
</feature>
<evidence type="ECO:0000256" key="6">
    <source>
        <dbReference type="ARBA" id="ARBA00022777"/>
    </source>
</evidence>
<dbReference type="InterPro" id="IPR003594">
    <property type="entry name" value="HATPase_dom"/>
</dbReference>
<keyword evidence="9" id="KW-0802">TPR repeat</keyword>
<evidence type="ECO:0000256" key="9">
    <source>
        <dbReference type="PROSITE-ProRule" id="PRU00339"/>
    </source>
</evidence>
<protein>
    <recommendedName>
        <fullName evidence="2">histidine kinase</fullName>
        <ecNumber evidence="2">2.7.13.3</ecNumber>
    </recommendedName>
</protein>
<feature type="domain" description="Histidine kinase" evidence="12">
    <location>
        <begin position="554"/>
        <end position="639"/>
    </location>
</feature>
<evidence type="ECO:0000256" key="2">
    <source>
        <dbReference type="ARBA" id="ARBA00012438"/>
    </source>
</evidence>
<evidence type="ECO:0000256" key="5">
    <source>
        <dbReference type="ARBA" id="ARBA00022741"/>
    </source>
</evidence>
<keyword evidence="6" id="KW-0418">Kinase</keyword>
<dbReference type="AlphaFoldDB" id="A0A1G5ALK7"/>
<keyword evidence="3" id="KW-0597">Phosphoprotein</keyword>
<dbReference type="GO" id="GO:0000155">
    <property type="term" value="F:phosphorelay sensor kinase activity"/>
    <property type="evidence" value="ECO:0007669"/>
    <property type="project" value="InterPro"/>
</dbReference>
<dbReference type="SUPFAM" id="SSF55874">
    <property type="entry name" value="ATPase domain of HSP90 chaperone/DNA topoisomerase II/histidine kinase"/>
    <property type="match status" value="1"/>
</dbReference>
<evidence type="ECO:0000256" key="8">
    <source>
        <dbReference type="ARBA" id="ARBA00023012"/>
    </source>
</evidence>
<dbReference type="Proteomes" id="UP000199354">
    <property type="component" value="Unassembled WGS sequence"/>
</dbReference>
<gene>
    <name evidence="13" type="ORF">SAMN02927903_00053</name>
</gene>
<sequence>MKHLLSFGMLFIGMAVTAQPDALLSLKKQYEVSKTVEEKVKTLNEIGEYYCEVSYDSALVYYKKAYDLSLKHDYDEGIYGYPGKATSVYIYTAQYDKMQALTREGLKRAKARNDKHWIAYFTTNLGNDYLYIADYEKAVACFQEGLRLFQQNNEPAYTKRIYNFLAVSFLNMGNLDKAIYYSGKAADLARKENAPAVLAEALSLMGSAYIEKRQYDKAAPVIEECLAVTQKESDDNRYYAALFDKSRILSHQKRYDQAIATVLKCNAHNQKTGNLHGLVNGMCALADYYQLDGQNQKAIPTVDKAVALAKANKMLPSLLYAYDAAATVYNKNGRFDEAYDFLQSYRQLHDSLNSIELKTKLDESDAKFQNSEKQRHIENLESEKDRTRLYMIALTLVLLLLCAAGFLLYRFMAAQRKNAEQKVLQLQQERQIVATQNMLEGEKIERTRLARDLHDGLGGMLSGVKFQLNSMKGNVVLTDENAQAFTKSLTQLDDAIAEMRRVAHNMMPESLLKFGLDEAVGDLCASVSESSTTQVFYEQFGLDQRLGQTVEITLFRIVQELLNNITKHSGATEAHVQISRNGARVSLTVEDNGKGFDVSNAQNGIGLANIRSRADYLDGKLDIRSDQKGTSVHLEFENP</sequence>
<keyword evidence="5" id="KW-0547">Nucleotide-binding</keyword>
<dbReference type="InterPro" id="IPR019734">
    <property type="entry name" value="TPR_rpt"/>
</dbReference>
<keyword evidence="4" id="KW-0808">Transferase</keyword>
<dbReference type="SUPFAM" id="SSF48452">
    <property type="entry name" value="TPR-like"/>
    <property type="match status" value="2"/>
</dbReference>
<evidence type="ECO:0000256" key="10">
    <source>
        <dbReference type="SAM" id="Coils"/>
    </source>
</evidence>
<feature type="coiled-coil region" evidence="10">
    <location>
        <begin position="409"/>
        <end position="436"/>
    </location>
</feature>
<evidence type="ECO:0000256" key="11">
    <source>
        <dbReference type="SAM" id="Phobius"/>
    </source>
</evidence>
<evidence type="ECO:0000256" key="1">
    <source>
        <dbReference type="ARBA" id="ARBA00000085"/>
    </source>
</evidence>
<dbReference type="PANTHER" id="PTHR24421:SF10">
    <property type="entry name" value="NITRATE_NITRITE SENSOR PROTEIN NARQ"/>
    <property type="match status" value="1"/>
</dbReference>
<dbReference type="Pfam" id="PF13176">
    <property type="entry name" value="TPR_7"/>
    <property type="match status" value="1"/>
</dbReference>
<dbReference type="Pfam" id="PF02518">
    <property type="entry name" value="HATPase_c"/>
    <property type="match status" value="1"/>
</dbReference>
<dbReference type="RefSeq" id="WP_091139895.1">
    <property type="nucleotide sequence ID" value="NZ_FMVF01000002.1"/>
</dbReference>
<evidence type="ECO:0000259" key="12">
    <source>
        <dbReference type="PROSITE" id="PS50109"/>
    </source>
</evidence>
<dbReference type="PROSITE" id="PS50109">
    <property type="entry name" value="HIS_KIN"/>
    <property type="match status" value="1"/>
</dbReference>
<dbReference type="GO" id="GO:0005524">
    <property type="term" value="F:ATP binding"/>
    <property type="evidence" value="ECO:0007669"/>
    <property type="project" value="UniProtKB-KW"/>
</dbReference>
<dbReference type="GO" id="GO:0046983">
    <property type="term" value="F:protein dimerization activity"/>
    <property type="evidence" value="ECO:0007669"/>
    <property type="project" value="InterPro"/>
</dbReference>
<dbReference type="InterPro" id="IPR011990">
    <property type="entry name" value="TPR-like_helical_dom_sf"/>
</dbReference>
<keyword evidence="10" id="KW-0175">Coiled coil</keyword>
<keyword evidence="11" id="KW-1133">Transmembrane helix</keyword>
<dbReference type="Gene3D" id="1.20.5.1930">
    <property type="match status" value="1"/>
</dbReference>
<evidence type="ECO:0000313" key="14">
    <source>
        <dbReference type="Proteomes" id="UP000199354"/>
    </source>
</evidence>
<dbReference type="SMART" id="SM00387">
    <property type="entry name" value="HATPase_c"/>
    <property type="match status" value="1"/>
</dbReference>
<keyword evidence="11" id="KW-0472">Membrane</keyword>
<dbReference type="PROSITE" id="PS50005">
    <property type="entry name" value="TPR"/>
    <property type="match status" value="2"/>
</dbReference>
<reference evidence="13 14" key="1">
    <citation type="submission" date="2016-10" db="EMBL/GenBank/DDBJ databases">
        <authorList>
            <person name="de Groot N.N."/>
        </authorList>
    </citation>
    <scope>NUCLEOTIDE SEQUENCE [LARGE SCALE GENOMIC DNA]</scope>
    <source>
        <strain evidence="13 14">CGMCC 1.7031</strain>
    </source>
</reference>
<dbReference type="STRING" id="490189.SAMN02927903_00053"/>
<dbReference type="OrthoDB" id="9778366at2"/>
<comment type="catalytic activity">
    <reaction evidence="1">
        <text>ATP + protein L-histidine = ADP + protein N-phospho-L-histidine.</text>
        <dbReference type="EC" id="2.7.13.3"/>
    </reaction>
</comment>
<name>A0A1G5ALK7_9FLAO</name>
<evidence type="ECO:0000313" key="13">
    <source>
        <dbReference type="EMBL" id="SCX78725.1"/>
    </source>
</evidence>
<evidence type="ECO:0000256" key="3">
    <source>
        <dbReference type="ARBA" id="ARBA00022553"/>
    </source>
</evidence>
<dbReference type="InterPro" id="IPR011712">
    <property type="entry name" value="Sig_transdc_His_kin_sub3_dim/P"/>
</dbReference>
<dbReference type="InterPro" id="IPR050482">
    <property type="entry name" value="Sensor_HK_TwoCompSys"/>
</dbReference>
<dbReference type="PANTHER" id="PTHR24421">
    <property type="entry name" value="NITRATE/NITRITE SENSOR PROTEIN NARX-RELATED"/>
    <property type="match status" value="1"/>
</dbReference>
<keyword evidence="7" id="KW-0067">ATP-binding</keyword>
<organism evidence="13 14">
    <name type="scientific">Flavobacterium caeni</name>
    <dbReference type="NCBI Taxonomy" id="490189"/>
    <lineage>
        <taxon>Bacteria</taxon>
        <taxon>Pseudomonadati</taxon>
        <taxon>Bacteroidota</taxon>
        <taxon>Flavobacteriia</taxon>
        <taxon>Flavobacteriales</taxon>
        <taxon>Flavobacteriaceae</taxon>
        <taxon>Flavobacterium</taxon>
    </lineage>
</organism>
<dbReference type="InterPro" id="IPR005467">
    <property type="entry name" value="His_kinase_dom"/>
</dbReference>
<dbReference type="EC" id="2.7.13.3" evidence="2"/>
<dbReference type="Pfam" id="PF13432">
    <property type="entry name" value="TPR_16"/>
    <property type="match status" value="1"/>
</dbReference>
<dbReference type="Pfam" id="PF07730">
    <property type="entry name" value="HisKA_3"/>
    <property type="match status" value="1"/>
</dbReference>
<dbReference type="GO" id="GO:0016020">
    <property type="term" value="C:membrane"/>
    <property type="evidence" value="ECO:0007669"/>
    <property type="project" value="InterPro"/>
</dbReference>
<keyword evidence="11" id="KW-0812">Transmembrane</keyword>
<evidence type="ECO:0000256" key="7">
    <source>
        <dbReference type="ARBA" id="ARBA00022840"/>
    </source>
</evidence>
<dbReference type="CDD" id="cd16917">
    <property type="entry name" value="HATPase_UhpB-NarQ-NarX-like"/>
    <property type="match status" value="1"/>
</dbReference>